<gene>
    <name evidence="2" type="ORF">EK21DRAFT_111537</name>
</gene>
<sequence length="152" mass="16373">MHHVRSTGMSSKPVPLTIIKAAGHAPILLPSGETATVADFHSIRTSTQDAPTHLTSGFYRITPGPPKPASYTFEETKYVLAGQIHVLDEATGITHELVPGDFAFFYVGSRVQFSTKGEEGGLAFYAVTRPVRTAHPSLKVHGERDGGEKAKM</sequence>
<dbReference type="InterPro" id="IPR011051">
    <property type="entry name" value="RmlC_Cupin_sf"/>
</dbReference>
<dbReference type="EMBL" id="ML978186">
    <property type="protein sequence ID" value="KAF2030869.1"/>
    <property type="molecule type" value="Genomic_DNA"/>
</dbReference>
<name>A0A9P4LPH9_9PLEO</name>
<dbReference type="InterPro" id="IPR010424">
    <property type="entry name" value="EutQ"/>
</dbReference>
<dbReference type="Pfam" id="PF05899">
    <property type="entry name" value="Cupin_3"/>
    <property type="match status" value="1"/>
</dbReference>
<dbReference type="OrthoDB" id="4419870at2759"/>
<keyword evidence="3" id="KW-1185">Reference proteome</keyword>
<dbReference type="Gene3D" id="2.60.120.10">
    <property type="entry name" value="Jelly Rolls"/>
    <property type="match status" value="1"/>
</dbReference>
<dbReference type="InterPro" id="IPR014710">
    <property type="entry name" value="RmlC-like_jellyroll"/>
</dbReference>
<dbReference type="InterPro" id="IPR008579">
    <property type="entry name" value="UGlyAH_Cupin_dom"/>
</dbReference>
<comment type="caution">
    <text evidence="2">The sequence shown here is derived from an EMBL/GenBank/DDBJ whole genome shotgun (WGS) entry which is preliminary data.</text>
</comment>
<dbReference type="PANTHER" id="PTHR36169:SF1">
    <property type="entry name" value="ACETATE KINASE EUTQ"/>
    <property type="match status" value="1"/>
</dbReference>
<dbReference type="PANTHER" id="PTHR36169">
    <property type="entry name" value="ETHANOLAMINE UTILIZATION PROTEIN EUTQ"/>
    <property type="match status" value="1"/>
</dbReference>
<accession>A0A9P4LPH9</accession>
<organism evidence="2 3">
    <name type="scientific">Setomelanomma holmii</name>
    <dbReference type="NCBI Taxonomy" id="210430"/>
    <lineage>
        <taxon>Eukaryota</taxon>
        <taxon>Fungi</taxon>
        <taxon>Dikarya</taxon>
        <taxon>Ascomycota</taxon>
        <taxon>Pezizomycotina</taxon>
        <taxon>Dothideomycetes</taxon>
        <taxon>Pleosporomycetidae</taxon>
        <taxon>Pleosporales</taxon>
        <taxon>Pleosporineae</taxon>
        <taxon>Phaeosphaeriaceae</taxon>
        <taxon>Setomelanomma</taxon>
    </lineage>
</organism>
<reference evidence="2" key="1">
    <citation type="journal article" date="2020" name="Stud. Mycol.">
        <title>101 Dothideomycetes genomes: a test case for predicting lifestyles and emergence of pathogens.</title>
        <authorList>
            <person name="Haridas S."/>
            <person name="Albert R."/>
            <person name="Binder M."/>
            <person name="Bloem J."/>
            <person name="Labutti K."/>
            <person name="Salamov A."/>
            <person name="Andreopoulos B."/>
            <person name="Baker S."/>
            <person name="Barry K."/>
            <person name="Bills G."/>
            <person name="Bluhm B."/>
            <person name="Cannon C."/>
            <person name="Castanera R."/>
            <person name="Culley D."/>
            <person name="Daum C."/>
            <person name="Ezra D."/>
            <person name="Gonzalez J."/>
            <person name="Henrissat B."/>
            <person name="Kuo A."/>
            <person name="Liang C."/>
            <person name="Lipzen A."/>
            <person name="Lutzoni F."/>
            <person name="Magnuson J."/>
            <person name="Mondo S."/>
            <person name="Nolan M."/>
            <person name="Ohm R."/>
            <person name="Pangilinan J."/>
            <person name="Park H.-J."/>
            <person name="Ramirez L."/>
            <person name="Alfaro M."/>
            <person name="Sun H."/>
            <person name="Tritt A."/>
            <person name="Yoshinaga Y."/>
            <person name="Zwiers L.-H."/>
            <person name="Turgeon B."/>
            <person name="Goodwin S."/>
            <person name="Spatafora J."/>
            <person name="Crous P."/>
            <person name="Grigoriev I."/>
        </authorList>
    </citation>
    <scope>NUCLEOTIDE SEQUENCE</scope>
    <source>
        <strain evidence="2">CBS 110217</strain>
    </source>
</reference>
<proteinExistence type="predicted"/>
<evidence type="ECO:0000259" key="1">
    <source>
        <dbReference type="Pfam" id="PF05899"/>
    </source>
</evidence>
<evidence type="ECO:0000313" key="2">
    <source>
        <dbReference type="EMBL" id="KAF2030869.1"/>
    </source>
</evidence>
<dbReference type="SUPFAM" id="SSF51182">
    <property type="entry name" value="RmlC-like cupins"/>
    <property type="match status" value="1"/>
</dbReference>
<feature type="domain" description="(S)-ureidoglycine aminohydrolase cupin" evidence="1">
    <location>
        <begin position="68"/>
        <end position="112"/>
    </location>
</feature>
<dbReference type="Proteomes" id="UP000799777">
    <property type="component" value="Unassembled WGS sequence"/>
</dbReference>
<dbReference type="AlphaFoldDB" id="A0A9P4LPH9"/>
<evidence type="ECO:0000313" key="3">
    <source>
        <dbReference type="Proteomes" id="UP000799777"/>
    </source>
</evidence>
<protein>
    <recommendedName>
        <fullName evidence="1">(S)-ureidoglycine aminohydrolase cupin domain-containing protein</fullName>
    </recommendedName>
</protein>